<evidence type="ECO:0008006" key="3">
    <source>
        <dbReference type="Google" id="ProtNLM"/>
    </source>
</evidence>
<accession>A0A0F6Z641</accession>
<keyword evidence="2" id="KW-1185">Reference proteome</keyword>
<proteinExistence type="predicted"/>
<dbReference type="AlphaFoldDB" id="A0A0F6Z641"/>
<evidence type="ECO:0000313" key="1">
    <source>
        <dbReference type="EMBL" id="AKF27787.1"/>
    </source>
</evidence>
<dbReference type="EMBL" id="CP011309">
    <property type="protein sequence ID" value="AKF27787.1"/>
    <property type="molecule type" value="Genomic_DNA"/>
</dbReference>
<name>A0A0F6Z641_9CORY</name>
<evidence type="ECO:0000313" key="2">
    <source>
        <dbReference type="Proteomes" id="UP000034037"/>
    </source>
</evidence>
<reference evidence="1 2" key="1">
    <citation type="submission" date="2015-04" db="EMBL/GenBank/DDBJ databases">
        <title>Complete Genome Sequence of Brevibacterium flavum ATCC 15168.</title>
        <authorList>
            <person name="Ahn J."/>
            <person name="Park G."/>
            <person name="Jeon W."/>
            <person name="Jang Y."/>
            <person name="Jang M."/>
            <person name="Lee H."/>
            <person name="Lee H."/>
        </authorList>
    </citation>
    <scope>NUCLEOTIDE SEQUENCE [LARGE SCALE GENOMIC DNA]</scope>
    <source>
        <strain evidence="1 2">ATCC 15168</strain>
    </source>
</reference>
<dbReference type="HOGENOM" id="CLU_1364258_0_0_11"/>
<protein>
    <recommendedName>
        <fullName evidence="3">Major tail protein</fullName>
    </recommendedName>
</protein>
<organism evidence="1 2">
    <name type="scientific">[Brevibacterium] flavum</name>
    <dbReference type="NCBI Taxonomy" id="92706"/>
    <lineage>
        <taxon>Bacteria</taxon>
        <taxon>Bacillati</taxon>
        <taxon>Actinomycetota</taxon>
        <taxon>Actinomycetes</taxon>
        <taxon>Mycobacteriales</taxon>
        <taxon>Corynebacteriaceae</taxon>
        <taxon>Corynebacterium</taxon>
    </lineage>
</organism>
<dbReference type="Proteomes" id="UP000034037">
    <property type="component" value="Chromosome"/>
</dbReference>
<sequence>MAVNVMNAFVGRPPIDGGVFYRGPIGATLPTDATALPGSEFEDHGAVGPDGVNITQNRTSTDEKMFGGGTFIDLQTEYDETIEITLLEDDNDAVLKTSFGDANVVKTEATSSDGTKRVIYHTDEQLPISSFVARTAYGSKKKTYVVERGRVTSVTTTPDAHGATTKRTVTIKTFPPVSTELRGGNVVEYRDDGAPLVSGGEG</sequence>
<gene>
    <name evidence="1" type="ORF">YH66_09600</name>
</gene>
<dbReference type="RefSeq" id="WP_003861795.1">
    <property type="nucleotide sequence ID" value="NZ_CP011309.1"/>
</dbReference>
<dbReference type="PATRIC" id="fig|92706.3.peg.2005"/>